<protein>
    <recommendedName>
        <fullName evidence="4">HTH gntR-type domain-containing protein</fullName>
    </recommendedName>
</protein>
<dbReference type="InterPro" id="IPR036390">
    <property type="entry name" value="WH_DNA-bd_sf"/>
</dbReference>
<sequence>MLFTVDPSSTVGLADQVAGQVRASLAAGRLAPGDRLPAAREVATGLGINMHTVLRAYAALRDEGLIELRRGRGAVVRADLDDLTARLAALRERVGALLAEAAALGLGPDHVIEEIRSFPS</sequence>
<keyword evidence="1" id="KW-0805">Transcription regulation</keyword>
<dbReference type="Gene3D" id="1.10.10.10">
    <property type="entry name" value="Winged helix-like DNA-binding domain superfamily/Winged helix DNA-binding domain"/>
    <property type="match status" value="1"/>
</dbReference>
<dbReference type="Pfam" id="PF00392">
    <property type="entry name" value="GntR"/>
    <property type="match status" value="1"/>
</dbReference>
<evidence type="ECO:0000256" key="2">
    <source>
        <dbReference type="ARBA" id="ARBA00023125"/>
    </source>
</evidence>
<reference evidence="6" key="1">
    <citation type="journal article" date="2019" name="Int. J. Syst. Evol. Microbiol.">
        <title>The Global Catalogue of Microorganisms (GCM) 10K type strain sequencing project: providing services to taxonomists for standard genome sequencing and annotation.</title>
        <authorList>
            <consortium name="The Broad Institute Genomics Platform"/>
            <consortium name="The Broad Institute Genome Sequencing Center for Infectious Disease"/>
            <person name="Wu L."/>
            <person name="Ma J."/>
        </authorList>
    </citation>
    <scope>NUCLEOTIDE SEQUENCE [LARGE SCALE GENOMIC DNA]</scope>
    <source>
        <strain evidence="6">JCM 18127</strain>
    </source>
</reference>
<evidence type="ECO:0000313" key="5">
    <source>
        <dbReference type="EMBL" id="GAA4679865.1"/>
    </source>
</evidence>
<dbReference type="Proteomes" id="UP001500621">
    <property type="component" value="Unassembled WGS sequence"/>
</dbReference>
<organism evidence="5 6">
    <name type="scientific">Nocardioides nanhaiensis</name>
    <dbReference type="NCBI Taxonomy" id="1476871"/>
    <lineage>
        <taxon>Bacteria</taxon>
        <taxon>Bacillati</taxon>
        <taxon>Actinomycetota</taxon>
        <taxon>Actinomycetes</taxon>
        <taxon>Propionibacteriales</taxon>
        <taxon>Nocardioidaceae</taxon>
        <taxon>Nocardioides</taxon>
    </lineage>
</organism>
<dbReference type="PROSITE" id="PS50949">
    <property type="entry name" value="HTH_GNTR"/>
    <property type="match status" value="1"/>
</dbReference>
<evidence type="ECO:0000256" key="3">
    <source>
        <dbReference type="ARBA" id="ARBA00023163"/>
    </source>
</evidence>
<dbReference type="PANTHER" id="PTHR38445:SF7">
    <property type="entry name" value="GNTR-FAMILY TRANSCRIPTIONAL REGULATOR"/>
    <property type="match status" value="1"/>
</dbReference>
<dbReference type="EMBL" id="BAABIM010000002">
    <property type="protein sequence ID" value="GAA4679865.1"/>
    <property type="molecule type" value="Genomic_DNA"/>
</dbReference>
<dbReference type="SMART" id="SM00345">
    <property type="entry name" value="HTH_GNTR"/>
    <property type="match status" value="1"/>
</dbReference>
<keyword evidence="6" id="KW-1185">Reference proteome</keyword>
<evidence type="ECO:0000313" key="6">
    <source>
        <dbReference type="Proteomes" id="UP001500621"/>
    </source>
</evidence>
<proteinExistence type="predicted"/>
<dbReference type="SUPFAM" id="SSF46785">
    <property type="entry name" value="Winged helix' DNA-binding domain"/>
    <property type="match status" value="1"/>
</dbReference>
<dbReference type="RefSeq" id="WP_345264583.1">
    <property type="nucleotide sequence ID" value="NZ_BAABIM010000002.1"/>
</dbReference>
<dbReference type="InterPro" id="IPR000524">
    <property type="entry name" value="Tscrpt_reg_HTH_GntR"/>
</dbReference>
<keyword evidence="3" id="KW-0804">Transcription</keyword>
<gene>
    <name evidence="5" type="ORF">GCM10023226_16320</name>
</gene>
<feature type="domain" description="HTH gntR-type" evidence="4">
    <location>
        <begin position="11"/>
        <end position="79"/>
    </location>
</feature>
<evidence type="ECO:0000259" key="4">
    <source>
        <dbReference type="PROSITE" id="PS50949"/>
    </source>
</evidence>
<name>A0ABP8W696_9ACTN</name>
<dbReference type="CDD" id="cd07377">
    <property type="entry name" value="WHTH_GntR"/>
    <property type="match status" value="1"/>
</dbReference>
<keyword evidence="2" id="KW-0238">DNA-binding</keyword>
<accession>A0ABP8W696</accession>
<dbReference type="InterPro" id="IPR036388">
    <property type="entry name" value="WH-like_DNA-bd_sf"/>
</dbReference>
<comment type="caution">
    <text evidence="5">The sequence shown here is derived from an EMBL/GenBank/DDBJ whole genome shotgun (WGS) entry which is preliminary data.</text>
</comment>
<evidence type="ECO:0000256" key="1">
    <source>
        <dbReference type="ARBA" id="ARBA00023015"/>
    </source>
</evidence>
<dbReference type="PANTHER" id="PTHR38445">
    <property type="entry name" value="HTH-TYPE TRANSCRIPTIONAL REPRESSOR YTRA"/>
    <property type="match status" value="1"/>
</dbReference>